<dbReference type="FunCoup" id="A0A3B5QDT6">
    <property type="interactions" value="1341"/>
</dbReference>
<dbReference type="GO" id="GO:0016567">
    <property type="term" value="P:protein ubiquitination"/>
    <property type="evidence" value="ECO:0007669"/>
    <property type="project" value="TreeGrafter"/>
</dbReference>
<feature type="transmembrane region" description="Helical" evidence="20">
    <location>
        <begin position="15"/>
        <end position="35"/>
    </location>
</feature>
<accession>A0A3B5QDT6</accession>
<feature type="domain" description="RING-type" evidence="21">
    <location>
        <begin position="398"/>
        <end position="440"/>
    </location>
</feature>
<evidence type="ECO:0000256" key="5">
    <source>
        <dbReference type="ARBA" id="ARBA00022679"/>
    </source>
</evidence>
<evidence type="ECO:0000256" key="9">
    <source>
        <dbReference type="ARBA" id="ARBA00022786"/>
    </source>
</evidence>
<evidence type="ECO:0000256" key="13">
    <source>
        <dbReference type="ARBA" id="ARBA00023136"/>
    </source>
</evidence>
<evidence type="ECO:0000313" key="23">
    <source>
        <dbReference type="Proteomes" id="UP000002852"/>
    </source>
</evidence>
<dbReference type="Ensembl" id="ENSXMAT00000039346.1">
    <property type="protein sequence ID" value="ENSXMAP00000029083.1"/>
    <property type="gene ID" value="ENSXMAG00000026564.1"/>
</dbReference>
<evidence type="ECO:0000256" key="10">
    <source>
        <dbReference type="ARBA" id="ARBA00022824"/>
    </source>
</evidence>
<dbReference type="STRING" id="8083.ENSXMAP00000029083"/>
<dbReference type="InParanoid" id="A0A3B5QDT6"/>
<evidence type="ECO:0000256" key="3">
    <source>
        <dbReference type="ARBA" id="ARBA00004906"/>
    </source>
</evidence>
<keyword evidence="23" id="KW-1185">Reference proteome</keyword>
<keyword evidence="12 20" id="KW-1133">Transmembrane helix</keyword>
<feature type="compositionally biased region" description="Low complexity" evidence="19">
    <location>
        <begin position="354"/>
        <end position="374"/>
    </location>
</feature>
<keyword evidence="8 18" id="KW-0863">Zinc-finger</keyword>
<evidence type="ECO:0000256" key="6">
    <source>
        <dbReference type="ARBA" id="ARBA00022692"/>
    </source>
</evidence>
<name>A0A3B5QDT6_XIPMA</name>
<evidence type="ECO:0000256" key="17">
    <source>
        <dbReference type="ARBA" id="ARBA00075536"/>
    </source>
</evidence>
<dbReference type="AlphaFoldDB" id="A0A3B5QDT6"/>
<reference evidence="23" key="1">
    <citation type="submission" date="2012-01" db="EMBL/GenBank/DDBJ databases">
        <authorList>
            <person name="Walter R."/>
            <person name="Schartl M."/>
            <person name="Warren W."/>
        </authorList>
    </citation>
    <scope>NUCLEOTIDE SEQUENCE [LARGE SCALE GENOMIC DNA]</scope>
    <source>
        <strain evidence="23">JP 163 A</strain>
    </source>
</reference>
<dbReference type="InterPro" id="IPR001841">
    <property type="entry name" value="Znf_RING"/>
</dbReference>
<evidence type="ECO:0000256" key="7">
    <source>
        <dbReference type="ARBA" id="ARBA00022723"/>
    </source>
</evidence>
<evidence type="ECO:0000256" key="1">
    <source>
        <dbReference type="ARBA" id="ARBA00000900"/>
    </source>
</evidence>
<comment type="function">
    <text evidence="14">E3 ubiquitin-protein ligase that plays a key role in endosome organization by retaining vesicles in the perinuclear cloud. Acts as a platform for perinuclear positioning of the endosomal system by mediating ubiquitination of SQSTM1 through interaction with the ubiquitin conjugating enzyme UBE2J1. Ubiquitinated SQSTM1 attracts specific vesicle-associated adapters, forming a molecular bridge that restrains cognate vesicles in the perinuclear region and organizes the endosomal pathway for efficient cargo transport. Also acts as a regulator of type I interferon production in response to viral infection by mediating the formation of 'Lys-11'-linked polyubiquitin chains on TMEM173/STING, leading to stabilize TMEM173/STING. Also required to limit type I interferon response by promoting autophagic degradation of IRF3.</text>
</comment>
<feature type="compositionally biased region" description="Basic and acidic residues" evidence="19">
    <location>
        <begin position="325"/>
        <end position="353"/>
    </location>
</feature>
<feature type="transmembrane region" description="Helical" evidence="20">
    <location>
        <begin position="81"/>
        <end position="100"/>
    </location>
</feature>
<feature type="transmembrane region" description="Helical" evidence="20">
    <location>
        <begin position="42"/>
        <end position="61"/>
    </location>
</feature>
<evidence type="ECO:0000313" key="22">
    <source>
        <dbReference type="Ensembl" id="ENSXMAP00000029083.1"/>
    </source>
</evidence>
<dbReference type="Proteomes" id="UP000002852">
    <property type="component" value="Unassembled WGS sequence"/>
</dbReference>
<evidence type="ECO:0000256" key="12">
    <source>
        <dbReference type="ARBA" id="ARBA00022989"/>
    </source>
</evidence>
<keyword evidence="13 20" id="KW-0472">Membrane</keyword>
<reference evidence="22" key="4">
    <citation type="submission" date="2025-09" db="UniProtKB">
        <authorList>
            <consortium name="Ensembl"/>
        </authorList>
    </citation>
    <scope>IDENTIFICATION</scope>
    <source>
        <strain evidence="22">JP 163 A</strain>
    </source>
</reference>
<evidence type="ECO:0000256" key="15">
    <source>
        <dbReference type="ARBA" id="ARBA00063040"/>
    </source>
</evidence>
<protein>
    <recommendedName>
        <fullName evidence="16">E3 ubiquitin-protein ligase RNF26</fullName>
        <ecNumber evidence="4">2.3.2.27</ecNumber>
    </recommendedName>
    <alternativeName>
        <fullName evidence="17">RING finger protein 26</fullName>
    </alternativeName>
</protein>
<keyword evidence="10" id="KW-0256">Endoplasmic reticulum</keyword>
<dbReference type="Gene3D" id="3.30.40.10">
    <property type="entry name" value="Zinc/RING finger domain, C3HC4 (zinc finger)"/>
    <property type="match status" value="1"/>
</dbReference>
<dbReference type="PROSITE" id="PS50089">
    <property type="entry name" value="ZF_RING_2"/>
    <property type="match status" value="1"/>
</dbReference>
<keyword evidence="7" id="KW-0479">Metal-binding</keyword>
<feature type="region of interest" description="Disordered" evidence="19">
    <location>
        <begin position="325"/>
        <end position="376"/>
    </location>
</feature>
<evidence type="ECO:0000256" key="20">
    <source>
        <dbReference type="SAM" id="Phobius"/>
    </source>
</evidence>
<sequence length="451" mass="50483">MEGLLTFNIITTFNISIKTCLDVAGLLLDLNFLIVHTVVKTLLAIVAFITNLPTLITNLLLQMGNLLLLSTMHMAETTSSLAHGAVTLLGSALLALEGLLESLKMVGYLSMHVLLRGKEHLCRGLVSVLEGCGIAVSLVVYFTNTVVNFALIATQNIYSAAVGVWQTVSSPLQKALELTLTFFTFLYSSLVGTSAFLWSPCKVLLDFIASLVHMFISIFILNIYGLLLTITIALMTTAYLNPRLSRQAAVHILVYVNSFRALRRLYGTLWLRFTVLWSTPRSLRRNMQHLQRRFRHLYLRERMFWQQLSVLRLVMRTLLQIDNSNRGRGDGDTGEEQRDPPDGRAGDGAHQELQDLPSSSSDGSLRTSSSSSLGKDGKLLPAESLLTLLKEQEERKKCVICQDCTKTVVLLPCRHLCLCRDCTNILLRQPIYQQNCPLCRQMILNTMDVYL</sequence>
<dbReference type="GO" id="GO:0005789">
    <property type="term" value="C:endoplasmic reticulum membrane"/>
    <property type="evidence" value="ECO:0007669"/>
    <property type="project" value="UniProtKB-SubCell"/>
</dbReference>
<dbReference type="GO" id="GO:0006511">
    <property type="term" value="P:ubiquitin-dependent protein catabolic process"/>
    <property type="evidence" value="ECO:0007669"/>
    <property type="project" value="TreeGrafter"/>
</dbReference>
<dbReference type="SUPFAM" id="SSF57850">
    <property type="entry name" value="RING/U-box"/>
    <property type="match status" value="1"/>
</dbReference>
<reference evidence="22" key="3">
    <citation type="submission" date="2025-08" db="UniProtKB">
        <authorList>
            <consortium name="Ensembl"/>
        </authorList>
    </citation>
    <scope>IDENTIFICATION</scope>
    <source>
        <strain evidence="22">JP 163 A</strain>
    </source>
</reference>
<feature type="transmembrane region" description="Helical" evidence="20">
    <location>
        <begin position="180"/>
        <end position="199"/>
    </location>
</feature>
<evidence type="ECO:0000256" key="8">
    <source>
        <dbReference type="ARBA" id="ARBA00022771"/>
    </source>
</evidence>
<evidence type="ECO:0000256" key="18">
    <source>
        <dbReference type="PROSITE-ProRule" id="PRU00175"/>
    </source>
</evidence>
<evidence type="ECO:0000256" key="2">
    <source>
        <dbReference type="ARBA" id="ARBA00004477"/>
    </source>
</evidence>
<keyword evidence="9" id="KW-0833">Ubl conjugation pathway</keyword>
<comment type="subunit">
    <text evidence="15">Interacts with INCA1. Interacts with TMEM43, ENDOD1, TMEM33 and TMED1 to form a complex capable of modulating innate immune signaling through the cGAS-STING pathway. Interacts with UBE2J1; this interaction is important for SQSTM1 ubiquitination.</text>
</comment>
<evidence type="ECO:0000256" key="19">
    <source>
        <dbReference type="SAM" id="MobiDB-lite"/>
    </source>
</evidence>
<evidence type="ECO:0000256" key="4">
    <source>
        <dbReference type="ARBA" id="ARBA00012483"/>
    </source>
</evidence>
<evidence type="ECO:0000256" key="14">
    <source>
        <dbReference type="ARBA" id="ARBA00057605"/>
    </source>
</evidence>
<keyword evidence="11" id="KW-0862">Zinc</keyword>
<evidence type="ECO:0000256" key="16">
    <source>
        <dbReference type="ARBA" id="ARBA00067352"/>
    </source>
</evidence>
<dbReference type="GO" id="GO:0008270">
    <property type="term" value="F:zinc ion binding"/>
    <property type="evidence" value="ECO:0007669"/>
    <property type="project" value="UniProtKB-KW"/>
</dbReference>
<comment type="pathway">
    <text evidence="3">Protein modification; protein ubiquitination.</text>
</comment>
<evidence type="ECO:0000256" key="11">
    <source>
        <dbReference type="ARBA" id="ARBA00022833"/>
    </source>
</evidence>
<keyword evidence="5" id="KW-0808">Transferase</keyword>
<proteinExistence type="predicted"/>
<dbReference type="CDD" id="cd16788">
    <property type="entry name" value="mRING-HC-C3HC5_RNF26"/>
    <property type="match status" value="1"/>
</dbReference>
<dbReference type="OMA" id="TAILLWT"/>
<evidence type="ECO:0000259" key="21">
    <source>
        <dbReference type="PROSITE" id="PS50089"/>
    </source>
</evidence>
<feature type="transmembrane region" description="Helical" evidence="20">
    <location>
        <begin position="211"/>
        <end position="236"/>
    </location>
</feature>
<reference evidence="23" key="2">
    <citation type="journal article" date="2013" name="Nat. Genet.">
        <title>The genome of the platyfish, Xiphophorus maculatus, provides insights into evolutionary adaptation and several complex traits.</title>
        <authorList>
            <person name="Schartl M."/>
            <person name="Walter R.B."/>
            <person name="Shen Y."/>
            <person name="Garcia T."/>
            <person name="Catchen J."/>
            <person name="Amores A."/>
            <person name="Braasch I."/>
            <person name="Chalopin D."/>
            <person name="Volff J.N."/>
            <person name="Lesch K.P."/>
            <person name="Bisazza A."/>
            <person name="Minx P."/>
            <person name="Hillier L."/>
            <person name="Wilson R.K."/>
            <person name="Fuerstenberg S."/>
            <person name="Boore J."/>
            <person name="Searle S."/>
            <person name="Postlethwait J.H."/>
            <person name="Warren W.C."/>
        </authorList>
    </citation>
    <scope>NUCLEOTIDE SEQUENCE [LARGE SCALE GENOMIC DNA]</scope>
    <source>
        <strain evidence="23">JP 163 A</strain>
    </source>
</reference>
<dbReference type="InterPro" id="IPR013083">
    <property type="entry name" value="Znf_RING/FYVE/PHD"/>
</dbReference>
<feature type="transmembrane region" description="Helical" evidence="20">
    <location>
        <begin position="121"/>
        <end position="143"/>
    </location>
</feature>
<comment type="subcellular location">
    <subcellularLocation>
        <location evidence="2">Endoplasmic reticulum membrane</location>
        <topology evidence="2">Multi-pass membrane protein</topology>
    </subcellularLocation>
</comment>
<keyword evidence="6 20" id="KW-0812">Transmembrane</keyword>
<dbReference type="GeneTree" id="ENSGT00390000016584"/>
<dbReference type="GO" id="GO:0061630">
    <property type="term" value="F:ubiquitin protein ligase activity"/>
    <property type="evidence" value="ECO:0007669"/>
    <property type="project" value="UniProtKB-EC"/>
</dbReference>
<dbReference type="PANTHER" id="PTHR22696">
    <property type="entry name" value="E3 UBIQUITIN-PROTEIN LIGASE RNF26"/>
    <property type="match status" value="1"/>
</dbReference>
<organism evidence="22 23">
    <name type="scientific">Xiphophorus maculatus</name>
    <name type="common">Southern platyfish</name>
    <name type="synonym">Platypoecilus maculatus</name>
    <dbReference type="NCBI Taxonomy" id="8083"/>
    <lineage>
        <taxon>Eukaryota</taxon>
        <taxon>Metazoa</taxon>
        <taxon>Chordata</taxon>
        <taxon>Craniata</taxon>
        <taxon>Vertebrata</taxon>
        <taxon>Euteleostomi</taxon>
        <taxon>Actinopterygii</taxon>
        <taxon>Neopterygii</taxon>
        <taxon>Teleostei</taxon>
        <taxon>Neoteleostei</taxon>
        <taxon>Acanthomorphata</taxon>
        <taxon>Ovalentaria</taxon>
        <taxon>Atherinomorphae</taxon>
        <taxon>Cyprinodontiformes</taxon>
        <taxon>Poeciliidae</taxon>
        <taxon>Poeciliinae</taxon>
        <taxon>Xiphophorus</taxon>
    </lineage>
</organism>
<dbReference type="Pfam" id="PF13920">
    <property type="entry name" value="zf-C3HC4_3"/>
    <property type="match status" value="1"/>
</dbReference>
<dbReference type="FunFam" id="3.30.40.10:FF:000387">
    <property type="entry name" value="RING finger protein 26"/>
    <property type="match status" value="1"/>
</dbReference>
<dbReference type="InterPro" id="IPR040089">
    <property type="entry name" value="RNF26_mRING-HC-C3HC5"/>
</dbReference>
<comment type="catalytic activity">
    <reaction evidence="1">
        <text>S-ubiquitinyl-[E2 ubiquitin-conjugating enzyme]-L-cysteine + [acceptor protein]-L-lysine = [E2 ubiquitin-conjugating enzyme]-L-cysteine + N(6)-ubiquitinyl-[acceptor protein]-L-lysine.</text>
        <dbReference type="EC" id="2.3.2.27"/>
    </reaction>
</comment>
<dbReference type="EC" id="2.3.2.27" evidence="4"/>
<dbReference type="PANTHER" id="PTHR22696:SF1">
    <property type="entry name" value="E3 UBIQUITIN-PROTEIN LIGASE RNF26"/>
    <property type="match status" value="1"/>
</dbReference>